<organism evidence="2 4">
    <name type="scientific">Chryseobacterium jejuense</name>
    <dbReference type="NCBI Taxonomy" id="445960"/>
    <lineage>
        <taxon>Bacteria</taxon>
        <taxon>Pseudomonadati</taxon>
        <taxon>Bacteroidota</taxon>
        <taxon>Flavobacteriia</taxon>
        <taxon>Flavobacteriales</taxon>
        <taxon>Weeksellaceae</taxon>
        <taxon>Chryseobacterium group</taxon>
        <taxon>Chryseobacterium</taxon>
    </lineage>
</organism>
<dbReference type="AlphaFoldDB" id="A0A2X2XG08"/>
<dbReference type="NCBIfam" id="NF047798">
    <property type="entry name" value="leader_Chryseo"/>
    <property type="match status" value="1"/>
</dbReference>
<reference evidence="1 3" key="1">
    <citation type="submission" date="2016-10" db="EMBL/GenBank/DDBJ databases">
        <authorList>
            <person name="Varghese N."/>
            <person name="Submissions S."/>
        </authorList>
    </citation>
    <scope>NUCLEOTIDE SEQUENCE [LARGE SCALE GENOMIC DNA]</scope>
    <source>
        <strain evidence="1 3">DSM 19299</strain>
    </source>
</reference>
<accession>A0A2X2XG08</accession>
<evidence type="ECO:0000313" key="4">
    <source>
        <dbReference type="Proteomes" id="UP000251670"/>
    </source>
</evidence>
<dbReference type="Proteomes" id="UP000199426">
    <property type="component" value="Unassembled WGS sequence"/>
</dbReference>
<proteinExistence type="predicted"/>
<name>A0A2X2XG08_CHRJE</name>
<dbReference type="InterPro" id="IPR058074">
    <property type="entry name" value="Bacteriocin-like"/>
</dbReference>
<dbReference type="Proteomes" id="UP000251670">
    <property type="component" value="Unassembled WGS sequence"/>
</dbReference>
<protein>
    <submittedName>
        <fullName evidence="2">Uncharacterized protein</fullName>
    </submittedName>
</protein>
<evidence type="ECO:0000313" key="3">
    <source>
        <dbReference type="Proteomes" id="UP000199426"/>
    </source>
</evidence>
<gene>
    <name evidence="2" type="ORF">NCTC13492_04068</name>
    <name evidence="1" type="ORF">SAMN05421542_1258</name>
</gene>
<sequence>MAMKNLKNLNRKDLKTVLGGVASECETPVDGMCPVGFTFCSNPYCCYPVRRPHICID</sequence>
<keyword evidence="3" id="KW-1185">Reference proteome</keyword>
<dbReference type="STRING" id="445960.SAMN05421542_1258"/>
<dbReference type="EMBL" id="FNEG01000002">
    <property type="protein sequence ID" value="SDI54822.1"/>
    <property type="molecule type" value="Genomic_DNA"/>
</dbReference>
<evidence type="ECO:0000313" key="2">
    <source>
        <dbReference type="EMBL" id="SQB46995.1"/>
    </source>
</evidence>
<reference evidence="2 4" key="2">
    <citation type="submission" date="2018-06" db="EMBL/GenBank/DDBJ databases">
        <authorList>
            <consortium name="Pathogen Informatics"/>
            <person name="Doyle S."/>
        </authorList>
    </citation>
    <scope>NUCLEOTIDE SEQUENCE [LARGE SCALE GENOMIC DNA]</scope>
    <source>
        <strain evidence="2 4">NCTC13492</strain>
    </source>
</reference>
<evidence type="ECO:0000313" key="1">
    <source>
        <dbReference type="EMBL" id="SDI54822.1"/>
    </source>
</evidence>
<dbReference type="EMBL" id="UAWB01000014">
    <property type="protein sequence ID" value="SQB46995.1"/>
    <property type="molecule type" value="Genomic_DNA"/>
</dbReference>